<dbReference type="EMBL" id="LJRC01000231">
    <property type="protein sequence ID" value="KPY32549.1"/>
    <property type="molecule type" value="Genomic_DNA"/>
</dbReference>
<dbReference type="Proteomes" id="UP000050562">
    <property type="component" value="Unassembled WGS sequence"/>
</dbReference>
<evidence type="ECO:0000313" key="2">
    <source>
        <dbReference type="Proteomes" id="UP000050562"/>
    </source>
</evidence>
<dbReference type="Gene3D" id="1.25.40.10">
    <property type="entry name" value="Tetratricopeptide repeat domain"/>
    <property type="match status" value="1"/>
</dbReference>
<dbReference type="PANTHER" id="PTHR11102">
    <property type="entry name" value="SEL-1-LIKE PROTEIN"/>
    <property type="match status" value="1"/>
</dbReference>
<dbReference type="SMART" id="SM00671">
    <property type="entry name" value="SEL1"/>
    <property type="match status" value="5"/>
</dbReference>
<protein>
    <submittedName>
        <fullName evidence="1">Sel1 domain-containing protein</fullName>
    </submittedName>
</protein>
<accession>A0A0P9Y418</accession>
<comment type="caution">
    <text evidence="1">The sequence shown here is derived from an EMBL/GenBank/DDBJ whole genome shotgun (WGS) entry which is preliminary data.</text>
</comment>
<dbReference type="PANTHER" id="PTHR11102:SF160">
    <property type="entry name" value="ERAD-ASSOCIATED E3 UBIQUITIN-PROTEIN LIGASE COMPONENT HRD3"/>
    <property type="match status" value="1"/>
</dbReference>
<dbReference type="Pfam" id="PF08238">
    <property type="entry name" value="Sel1"/>
    <property type="match status" value="6"/>
</dbReference>
<gene>
    <name evidence="1" type="ORF">ALO52_01440</name>
</gene>
<dbReference type="RefSeq" id="WP_057410459.1">
    <property type="nucleotide sequence ID" value="NZ_LJRC01000231.1"/>
</dbReference>
<dbReference type="InterPro" id="IPR050767">
    <property type="entry name" value="Sel1_AlgK"/>
</dbReference>
<proteinExistence type="predicted"/>
<reference evidence="1 2" key="1">
    <citation type="submission" date="2015-09" db="EMBL/GenBank/DDBJ databases">
        <title>Genome announcement of multiple Pseudomonas syringae strains.</title>
        <authorList>
            <person name="Thakur S."/>
            <person name="Wang P.W."/>
            <person name="Gong Y."/>
            <person name="Weir B.S."/>
            <person name="Guttman D.S."/>
        </authorList>
    </citation>
    <scope>NUCLEOTIDE SEQUENCE [LARGE SCALE GENOMIC DNA]</scope>
    <source>
        <strain evidence="1 2">ICMP3956</strain>
    </source>
</reference>
<evidence type="ECO:0000313" key="1">
    <source>
        <dbReference type="EMBL" id="KPY32549.1"/>
    </source>
</evidence>
<dbReference type="InterPro" id="IPR006597">
    <property type="entry name" value="Sel1-like"/>
</dbReference>
<dbReference type="PATRIC" id="fig|251707.3.peg.1855"/>
<sequence>MSWNLARKEWLNIDDLQAMLEESPAQAAKAILAAAAQGNVEAHALLGQILLDGSGIQRDQALAMTWFRIAANQGHSMARNMLGRCIEHGWGCTPDLLQAALHYRLAAEQGLDWGLYNLGNLLATGRGVEQDHRQAMDCYRKAATLGHAKSMNLLGRYLEEGVTGHRDLSAAHECYRRSAEGGDFRGQFSHATVLAESGDIEQALGWLKKALAGGNLNFLRVGRKILLDAVHPDIQRMATDYFQRAAAIGDESDRMALRDFSARPA</sequence>
<dbReference type="AlphaFoldDB" id="A0A0P9Y418"/>
<organism evidence="1 2">
    <name type="scientific">Pseudomonas syringae pv. primulae</name>
    <dbReference type="NCBI Taxonomy" id="251707"/>
    <lineage>
        <taxon>Bacteria</taxon>
        <taxon>Pseudomonadati</taxon>
        <taxon>Pseudomonadota</taxon>
        <taxon>Gammaproteobacteria</taxon>
        <taxon>Pseudomonadales</taxon>
        <taxon>Pseudomonadaceae</taxon>
        <taxon>Pseudomonas</taxon>
    </lineage>
</organism>
<dbReference type="InterPro" id="IPR011990">
    <property type="entry name" value="TPR-like_helical_dom_sf"/>
</dbReference>
<name>A0A0P9Y418_9PSED</name>
<dbReference type="SUPFAM" id="SSF81901">
    <property type="entry name" value="HCP-like"/>
    <property type="match status" value="1"/>
</dbReference>